<feature type="region of interest" description="Disordered" evidence="5">
    <location>
        <begin position="331"/>
        <end position="357"/>
    </location>
</feature>
<comment type="similarity">
    <text evidence="3">Belongs to the TRAFAC class myosin-kinesin ATPase superfamily. Kinesin family.</text>
</comment>
<name>A0A835R6M3_VANPL</name>
<dbReference type="SUPFAM" id="SSF52540">
    <property type="entry name" value="P-loop containing nucleoside triphosphate hydrolases"/>
    <property type="match status" value="1"/>
</dbReference>
<evidence type="ECO:0000256" key="5">
    <source>
        <dbReference type="SAM" id="MobiDB-lite"/>
    </source>
</evidence>
<feature type="coiled-coil region" evidence="4">
    <location>
        <begin position="189"/>
        <end position="216"/>
    </location>
</feature>
<evidence type="ECO:0000313" key="7">
    <source>
        <dbReference type="EMBL" id="KAG0483134.1"/>
    </source>
</evidence>
<feature type="region of interest" description="Disordered" evidence="5">
    <location>
        <begin position="261"/>
        <end position="285"/>
    </location>
</feature>
<evidence type="ECO:0000256" key="1">
    <source>
        <dbReference type="ARBA" id="ARBA00022701"/>
    </source>
</evidence>
<proteinExistence type="inferred from homology"/>
<gene>
    <name evidence="7" type="ORF">HPP92_011218</name>
</gene>
<dbReference type="AlphaFoldDB" id="A0A835R6M3"/>
<keyword evidence="1" id="KW-0493">Microtubule</keyword>
<dbReference type="GO" id="GO:0007018">
    <property type="term" value="P:microtubule-based movement"/>
    <property type="evidence" value="ECO:0007669"/>
    <property type="project" value="InterPro"/>
</dbReference>
<reference evidence="7 8" key="1">
    <citation type="journal article" date="2020" name="Nat. Food">
        <title>A phased Vanilla planifolia genome enables genetic improvement of flavour and production.</title>
        <authorList>
            <person name="Hasing T."/>
            <person name="Tang H."/>
            <person name="Brym M."/>
            <person name="Khazi F."/>
            <person name="Huang T."/>
            <person name="Chambers A.H."/>
        </authorList>
    </citation>
    <scope>NUCLEOTIDE SEQUENCE [LARGE SCALE GENOMIC DNA]</scope>
    <source>
        <tissue evidence="7">Leaf</tissue>
    </source>
</reference>
<dbReference type="PROSITE" id="PS50067">
    <property type="entry name" value="KINESIN_MOTOR_2"/>
    <property type="match status" value="2"/>
</dbReference>
<feature type="domain" description="Kinesin motor" evidence="6">
    <location>
        <begin position="41"/>
        <end position="100"/>
    </location>
</feature>
<dbReference type="Pfam" id="PF00225">
    <property type="entry name" value="Kinesin"/>
    <property type="match status" value="1"/>
</dbReference>
<dbReference type="PANTHER" id="PTHR47972">
    <property type="entry name" value="KINESIN-LIKE PROTEIN KLP-3"/>
    <property type="match status" value="1"/>
</dbReference>
<dbReference type="Proteomes" id="UP000639772">
    <property type="component" value="Unassembled WGS sequence"/>
</dbReference>
<dbReference type="InterPro" id="IPR027417">
    <property type="entry name" value="P-loop_NTPase"/>
</dbReference>
<keyword evidence="2" id="KW-0505">Motor protein</keyword>
<dbReference type="PANTHER" id="PTHR47972:SF14">
    <property type="entry name" value="KINESIN-LIKE PROTEIN KIN-14J"/>
    <property type="match status" value="1"/>
</dbReference>
<organism evidence="7 8">
    <name type="scientific">Vanilla planifolia</name>
    <name type="common">Vanilla</name>
    <dbReference type="NCBI Taxonomy" id="51239"/>
    <lineage>
        <taxon>Eukaryota</taxon>
        <taxon>Viridiplantae</taxon>
        <taxon>Streptophyta</taxon>
        <taxon>Embryophyta</taxon>
        <taxon>Tracheophyta</taxon>
        <taxon>Spermatophyta</taxon>
        <taxon>Magnoliopsida</taxon>
        <taxon>Liliopsida</taxon>
        <taxon>Asparagales</taxon>
        <taxon>Orchidaceae</taxon>
        <taxon>Vanilloideae</taxon>
        <taxon>Vanilleae</taxon>
        <taxon>Vanilla</taxon>
    </lineage>
</organism>
<accession>A0A835R6M3</accession>
<dbReference type="InterPro" id="IPR027640">
    <property type="entry name" value="Kinesin-like_fam"/>
</dbReference>
<evidence type="ECO:0000313" key="8">
    <source>
        <dbReference type="Proteomes" id="UP000639772"/>
    </source>
</evidence>
<protein>
    <recommendedName>
        <fullName evidence="6">Kinesin motor domain-containing protein</fullName>
    </recommendedName>
</protein>
<dbReference type="EMBL" id="JADCNM010000005">
    <property type="protein sequence ID" value="KAG0483134.1"/>
    <property type="molecule type" value="Genomic_DNA"/>
</dbReference>
<evidence type="ECO:0000259" key="6">
    <source>
        <dbReference type="PROSITE" id="PS50067"/>
    </source>
</evidence>
<evidence type="ECO:0000256" key="2">
    <source>
        <dbReference type="ARBA" id="ARBA00023175"/>
    </source>
</evidence>
<dbReference type="InterPro" id="IPR036961">
    <property type="entry name" value="Kinesin_motor_dom_sf"/>
</dbReference>
<sequence length="375" mass="40881">MEEINSLGGKLKALVGAAQNYHTILAENRKLYNEVLELKGNIRVYCRIRPFLPGQNDKPTAIDYIGENGELLLVNPSRQAKDGHRMFKFNKVFGQTATQAVPDASMVPVKTTSDVLELMQLGQYNRAVGSTAINERSSRSHSILTVHVRGVDLKTGSTSRGCLHLIDLAGRYLSRVKSAKKANKDGKDIKDLIEQVASLKDMIARKDEEIEHLKMLNDLRTQSHNSYSLCQSTSSPECSFGGISSQAGDATSQLLMFNGRNVYDNGNNDDGNGSSGNAKSNGRLSDASACDLSLGEEGEYSMGSTIESGVPPWTGKSSEIIKEKITKSSSRIHKSLPYRTGHGFPRRANSSDSLSSLFLKKPTSSQVATFNQMKG</sequence>
<comment type="caution">
    <text evidence="3">Lacks conserved residue(s) required for the propagation of feature annotation.</text>
</comment>
<dbReference type="Gene3D" id="3.40.850.10">
    <property type="entry name" value="Kinesin motor domain"/>
    <property type="match status" value="2"/>
</dbReference>
<dbReference type="InterPro" id="IPR001752">
    <property type="entry name" value="Kinesin_motor_dom"/>
</dbReference>
<dbReference type="GO" id="GO:0008017">
    <property type="term" value="F:microtubule binding"/>
    <property type="evidence" value="ECO:0007669"/>
    <property type="project" value="InterPro"/>
</dbReference>
<dbReference type="GO" id="GO:0005524">
    <property type="term" value="F:ATP binding"/>
    <property type="evidence" value="ECO:0007669"/>
    <property type="project" value="InterPro"/>
</dbReference>
<evidence type="ECO:0000256" key="4">
    <source>
        <dbReference type="SAM" id="Coils"/>
    </source>
</evidence>
<dbReference type="SMART" id="SM00129">
    <property type="entry name" value="KISc"/>
    <property type="match status" value="1"/>
</dbReference>
<evidence type="ECO:0000256" key="3">
    <source>
        <dbReference type="PROSITE-ProRule" id="PRU00283"/>
    </source>
</evidence>
<feature type="domain" description="Kinesin motor" evidence="6">
    <location>
        <begin position="101"/>
        <end position="170"/>
    </location>
</feature>
<dbReference type="PRINTS" id="PR00380">
    <property type="entry name" value="KINESINHEAVY"/>
</dbReference>
<keyword evidence="4" id="KW-0175">Coiled coil</keyword>
<dbReference type="GO" id="GO:0003777">
    <property type="term" value="F:microtubule motor activity"/>
    <property type="evidence" value="ECO:0007669"/>
    <property type="project" value="InterPro"/>
</dbReference>
<feature type="compositionally biased region" description="Low complexity" evidence="5">
    <location>
        <begin position="261"/>
        <end position="282"/>
    </location>
</feature>
<comment type="caution">
    <text evidence="7">The sequence shown here is derived from an EMBL/GenBank/DDBJ whole genome shotgun (WGS) entry which is preliminary data.</text>
</comment>
<dbReference type="OrthoDB" id="3176171at2759"/>
<dbReference type="GO" id="GO:0005874">
    <property type="term" value="C:microtubule"/>
    <property type="evidence" value="ECO:0007669"/>
    <property type="project" value="UniProtKB-KW"/>
</dbReference>